<dbReference type="EMBL" id="FNBD01000010">
    <property type="protein sequence ID" value="SDF27096.1"/>
    <property type="molecule type" value="Genomic_DNA"/>
</dbReference>
<evidence type="ECO:0000313" key="1">
    <source>
        <dbReference type="EMBL" id="SDF27096.1"/>
    </source>
</evidence>
<dbReference type="AlphaFoldDB" id="A0A1G7JQE9"/>
<accession>A0A1G7JQE9</accession>
<sequence length="63" mass="7331">MNNQHCKVGAVKALNKEEYSITALEFLYQNFIEKANNIQYANTKLGDFFESKAQKLEKLLNEF</sequence>
<gene>
    <name evidence="1" type="ORF">SAMN04487992_11054</name>
</gene>
<evidence type="ECO:0000313" key="2">
    <source>
        <dbReference type="Proteomes" id="UP000182114"/>
    </source>
</evidence>
<keyword evidence="2" id="KW-1185">Reference proteome</keyword>
<proteinExistence type="predicted"/>
<dbReference type="eggNOG" id="ENOG5030RU2">
    <property type="taxonomic scope" value="Bacteria"/>
</dbReference>
<dbReference type="RefSeq" id="WP_025614239.1">
    <property type="nucleotide sequence ID" value="NZ_CANLMK010000004.1"/>
</dbReference>
<dbReference type="GeneID" id="78062862"/>
<protein>
    <submittedName>
        <fullName evidence="1">Uncharacterized protein</fullName>
    </submittedName>
</protein>
<reference evidence="2" key="1">
    <citation type="submission" date="2016-10" db="EMBL/GenBank/DDBJ databases">
        <authorList>
            <person name="Varghese N."/>
            <person name="Submissions S."/>
        </authorList>
    </citation>
    <scope>NUCLEOTIDE SEQUENCE [LARGE SCALE GENOMIC DNA]</scope>
    <source>
        <strain evidence="2">DSM 24729</strain>
    </source>
</reference>
<name>A0A1G7JQE9_9FLAO</name>
<dbReference type="Proteomes" id="UP000182114">
    <property type="component" value="Unassembled WGS sequence"/>
</dbReference>
<organism evidence="1 2">
    <name type="scientific">Cellulophaga baltica</name>
    <dbReference type="NCBI Taxonomy" id="76594"/>
    <lineage>
        <taxon>Bacteria</taxon>
        <taxon>Pseudomonadati</taxon>
        <taxon>Bacteroidota</taxon>
        <taxon>Flavobacteriia</taxon>
        <taxon>Flavobacteriales</taxon>
        <taxon>Flavobacteriaceae</taxon>
        <taxon>Cellulophaga</taxon>
    </lineage>
</organism>